<dbReference type="EC" id="2.4.99.12" evidence="4"/>
<organism evidence="4">
    <name type="scientific">hydrothermal vent metagenome</name>
    <dbReference type="NCBI Taxonomy" id="652676"/>
    <lineage>
        <taxon>unclassified sequences</taxon>
        <taxon>metagenomes</taxon>
        <taxon>ecological metagenomes</taxon>
    </lineage>
</organism>
<dbReference type="Gene3D" id="3.40.50.2000">
    <property type="entry name" value="Glycogen Phosphorylase B"/>
    <property type="match status" value="1"/>
</dbReference>
<dbReference type="InterPro" id="IPR038107">
    <property type="entry name" value="Glycos_transf_N_sf"/>
</dbReference>
<evidence type="ECO:0000256" key="1">
    <source>
        <dbReference type="ARBA" id="ARBA00022679"/>
    </source>
</evidence>
<dbReference type="InterPro" id="IPR039901">
    <property type="entry name" value="Kdotransferase"/>
</dbReference>
<keyword evidence="4" id="KW-0328">Glycosyltransferase</keyword>
<dbReference type="InterPro" id="IPR007507">
    <property type="entry name" value="Glycos_transf_N"/>
</dbReference>
<evidence type="ECO:0000259" key="3">
    <source>
        <dbReference type="Pfam" id="PF04413"/>
    </source>
</evidence>
<reference evidence="4" key="1">
    <citation type="submission" date="2018-06" db="EMBL/GenBank/DDBJ databases">
        <authorList>
            <person name="Zhirakovskaya E."/>
        </authorList>
    </citation>
    <scope>NUCLEOTIDE SEQUENCE</scope>
</reference>
<keyword evidence="1 4" id="KW-0808">Transferase</keyword>
<keyword evidence="2" id="KW-0472">Membrane</keyword>
<dbReference type="Gene3D" id="3.40.50.11720">
    <property type="entry name" value="3-Deoxy-D-manno-octulosonic-acid transferase, N-terminal domain"/>
    <property type="match status" value="1"/>
</dbReference>
<sequence>MSYFLYSIISSLLLVLFLPFFLLYCVVTRKYINGLGQRFGFFKVNYCRHRPQRIWFHAASVGEVQAAKALIDELDKRNIDADLIISTVTEQGQLAVKRQFGSRVVCLYAPLDLPWIINRFIKLIKPTAYICLETELWPNILHQLNIQGITTLLLNGRLSARSCRHYRFIAGFMNRVMNSISAAAVISRQDRERYIALGLEQEKIIISGNAKYDLEAPGTRGTRESAQKLPELKTRPGQIILVAGSTHSGEEEILIDVHQHLCLKLPGLLTIIAPRHLERLPVLEELFNQHRLKFQKFSELSTDTRTADIILLDYMGVLTSLYAKADFIFCGGSLTAKGGHNIMEAAVQGRPPFFGPHMDDFADAAALLLEKRAGFQVASGAELEEHILYFSSHKHEYQKFCQAALRAANAQQGAARRQVDLIIKYAPQQPDELNNQGIN</sequence>
<evidence type="ECO:0000313" key="4">
    <source>
        <dbReference type="EMBL" id="VAW39885.1"/>
    </source>
</evidence>
<feature type="transmembrane region" description="Helical" evidence="2">
    <location>
        <begin position="6"/>
        <end position="27"/>
    </location>
</feature>
<dbReference type="PANTHER" id="PTHR42755:SF1">
    <property type="entry name" value="3-DEOXY-D-MANNO-OCTULOSONIC ACID TRANSFERASE, MITOCHONDRIAL-RELATED"/>
    <property type="match status" value="1"/>
</dbReference>
<protein>
    <submittedName>
        <fullName evidence="4">3-deoxy-D-manno-octulosonic acid transferase</fullName>
        <ecNumber evidence="4">2.4.99.12</ecNumber>
    </submittedName>
</protein>
<dbReference type="SUPFAM" id="SSF53756">
    <property type="entry name" value="UDP-Glycosyltransferase/glycogen phosphorylase"/>
    <property type="match status" value="1"/>
</dbReference>
<keyword evidence="2" id="KW-1133">Transmembrane helix</keyword>
<gene>
    <name evidence="4" type="ORF">MNBD_DELTA03-1645</name>
</gene>
<dbReference type="GO" id="GO:0043842">
    <property type="term" value="F:Kdo transferase activity"/>
    <property type="evidence" value="ECO:0007669"/>
    <property type="project" value="UniProtKB-EC"/>
</dbReference>
<dbReference type="AlphaFoldDB" id="A0A3B0V8H5"/>
<proteinExistence type="predicted"/>
<accession>A0A3B0V8H5</accession>
<name>A0A3B0V8H5_9ZZZZ</name>
<dbReference type="Pfam" id="PF04413">
    <property type="entry name" value="Glycos_transf_N"/>
    <property type="match status" value="1"/>
</dbReference>
<feature type="domain" description="3-deoxy-D-manno-octulosonic-acid transferase N-terminal" evidence="3">
    <location>
        <begin position="34"/>
        <end position="213"/>
    </location>
</feature>
<dbReference type="EMBL" id="UOEX01000305">
    <property type="protein sequence ID" value="VAW39885.1"/>
    <property type="molecule type" value="Genomic_DNA"/>
</dbReference>
<keyword evidence="2" id="KW-0812">Transmembrane</keyword>
<dbReference type="GO" id="GO:0005886">
    <property type="term" value="C:plasma membrane"/>
    <property type="evidence" value="ECO:0007669"/>
    <property type="project" value="TreeGrafter"/>
</dbReference>
<dbReference type="PANTHER" id="PTHR42755">
    <property type="entry name" value="3-DEOXY-MANNO-OCTULOSONATE CYTIDYLYLTRANSFERASE"/>
    <property type="match status" value="1"/>
</dbReference>
<dbReference type="GO" id="GO:0009245">
    <property type="term" value="P:lipid A biosynthetic process"/>
    <property type="evidence" value="ECO:0007669"/>
    <property type="project" value="TreeGrafter"/>
</dbReference>
<evidence type="ECO:0000256" key="2">
    <source>
        <dbReference type="SAM" id="Phobius"/>
    </source>
</evidence>